<dbReference type="Proteomes" id="UP001497522">
    <property type="component" value="Chromosome 12"/>
</dbReference>
<proteinExistence type="predicted"/>
<keyword evidence="2" id="KW-1185">Reference proteome</keyword>
<dbReference type="EMBL" id="OZ023713">
    <property type="protein sequence ID" value="CAK9861393.1"/>
    <property type="molecule type" value="Genomic_DNA"/>
</dbReference>
<name>A0ABP1AFS3_9BRYO</name>
<organism evidence="1 2">
    <name type="scientific">Sphagnum jensenii</name>
    <dbReference type="NCBI Taxonomy" id="128206"/>
    <lineage>
        <taxon>Eukaryota</taxon>
        <taxon>Viridiplantae</taxon>
        <taxon>Streptophyta</taxon>
        <taxon>Embryophyta</taxon>
        <taxon>Bryophyta</taxon>
        <taxon>Sphagnophytina</taxon>
        <taxon>Sphagnopsida</taxon>
        <taxon>Sphagnales</taxon>
        <taxon>Sphagnaceae</taxon>
        <taxon>Sphagnum</taxon>
    </lineage>
</organism>
<evidence type="ECO:0000313" key="1">
    <source>
        <dbReference type="EMBL" id="CAK9861393.1"/>
    </source>
</evidence>
<protein>
    <recommendedName>
        <fullName evidence="3">Carbohydrate kinase PfkB domain-containing protein</fullName>
    </recommendedName>
</protein>
<reference evidence="1" key="1">
    <citation type="submission" date="2024-03" db="EMBL/GenBank/DDBJ databases">
        <authorList>
            <consortium name="ELIXIR-Norway"/>
            <consortium name="Elixir Norway"/>
        </authorList>
    </citation>
    <scope>NUCLEOTIDE SEQUENCE</scope>
</reference>
<sequence length="73" mass="8323">MNLMYLVYCYTIGKPMEQDLRKAFGGAYVNASLAFITKLGGVQVLVNVQGELASQMCKILHKCNIYMFYLEYI</sequence>
<gene>
    <name evidence="1" type="ORF">CSSPJE1EN2_LOCUS4388</name>
</gene>
<accession>A0ABP1AFS3</accession>
<evidence type="ECO:0000313" key="2">
    <source>
        <dbReference type="Proteomes" id="UP001497522"/>
    </source>
</evidence>
<evidence type="ECO:0008006" key="3">
    <source>
        <dbReference type="Google" id="ProtNLM"/>
    </source>
</evidence>